<dbReference type="InterPro" id="IPR001387">
    <property type="entry name" value="Cro/C1-type_HTH"/>
</dbReference>
<dbReference type="Pfam" id="PF17765">
    <property type="entry name" value="MLTR_LBD"/>
    <property type="match status" value="1"/>
</dbReference>
<sequence length="255" mass="28306">MSFGFNLARIRRSRGWSQEELSGRAGLSQRHLSFLETGRARPGDQSLAKLSKALALRGWEHRALFASLAPLAELSMSREHEKPFIDEMVERVSHWPAYAFRPDGTLLAANGALGRLLAEVAPRQDLWNMTAPSTGPNIYDLLFHPAGLVRWLTNPRETLSETLRRVRIEAAQDRALLPVLSRLEGYPSAELCGAFHDLPPPVLIERYRIANKDLAIISVLTHFASPGDLELDSLRIESFVPADDASEALVAHICG</sequence>
<gene>
    <name evidence="2" type="ORF">IB285_09015</name>
</gene>
<dbReference type="Proteomes" id="UP000635384">
    <property type="component" value="Unassembled WGS sequence"/>
</dbReference>
<dbReference type="EMBL" id="JACXLC010000001">
    <property type="protein sequence ID" value="MBD2842395.1"/>
    <property type="molecule type" value="Genomic_DNA"/>
</dbReference>
<feature type="domain" description="HTH cro/C1-type" evidence="1">
    <location>
        <begin position="7"/>
        <end position="54"/>
    </location>
</feature>
<dbReference type="CDD" id="cd00093">
    <property type="entry name" value="HTH_XRE"/>
    <property type="match status" value="1"/>
</dbReference>
<protein>
    <submittedName>
        <fullName evidence="2">Helix-turn-helix domain-containing protein</fullName>
    </submittedName>
</protein>
<dbReference type="SUPFAM" id="SSF47413">
    <property type="entry name" value="lambda repressor-like DNA-binding domains"/>
    <property type="match status" value="1"/>
</dbReference>
<name>A0ABR8KP37_9SPHN</name>
<dbReference type="Gene3D" id="3.30.450.180">
    <property type="match status" value="1"/>
</dbReference>
<dbReference type="PANTHER" id="PTHR35010">
    <property type="entry name" value="BLL4672 PROTEIN-RELATED"/>
    <property type="match status" value="1"/>
</dbReference>
<dbReference type="RefSeq" id="WP_190787857.1">
    <property type="nucleotide sequence ID" value="NZ_JACXLC010000001.1"/>
</dbReference>
<organism evidence="2 3">
    <name type="scientific">Erythrobacter rubeus</name>
    <dbReference type="NCBI Taxonomy" id="2760803"/>
    <lineage>
        <taxon>Bacteria</taxon>
        <taxon>Pseudomonadati</taxon>
        <taxon>Pseudomonadota</taxon>
        <taxon>Alphaproteobacteria</taxon>
        <taxon>Sphingomonadales</taxon>
        <taxon>Erythrobacteraceae</taxon>
        <taxon>Erythrobacter/Porphyrobacter group</taxon>
        <taxon>Erythrobacter</taxon>
    </lineage>
</organism>
<dbReference type="PROSITE" id="PS50943">
    <property type="entry name" value="HTH_CROC1"/>
    <property type="match status" value="1"/>
</dbReference>
<dbReference type="InterPro" id="IPR041413">
    <property type="entry name" value="MLTR_LBD"/>
</dbReference>
<dbReference type="InterPro" id="IPR010982">
    <property type="entry name" value="Lambda_DNA-bd_dom_sf"/>
</dbReference>
<evidence type="ECO:0000313" key="2">
    <source>
        <dbReference type="EMBL" id="MBD2842395.1"/>
    </source>
</evidence>
<dbReference type="Gene3D" id="1.10.260.40">
    <property type="entry name" value="lambda repressor-like DNA-binding domains"/>
    <property type="match status" value="1"/>
</dbReference>
<keyword evidence="3" id="KW-1185">Reference proteome</keyword>
<dbReference type="PANTHER" id="PTHR35010:SF4">
    <property type="entry name" value="BLL5781 PROTEIN"/>
    <property type="match status" value="1"/>
</dbReference>
<comment type="caution">
    <text evidence="2">The sequence shown here is derived from an EMBL/GenBank/DDBJ whole genome shotgun (WGS) entry which is preliminary data.</text>
</comment>
<evidence type="ECO:0000313" key="3">
    <source>
        <dbReference type="Proteomes" id="UP000635384"/>
    </source>
</evidence>
<dbReference type="SMART" id="SM00530">
    <property type="entry name" value="HTH_XRE"/>
    <property type="match status" value="1"/>
</dbReference>
<reference evidence="2 3" key="1">
    <citation type="submission" date="2020-09" db="EMBL/GenBank/DDBJ databases">
        <authorList>
            <person name="Yoon J.-W."/>
        </authorList>
    </citation>
    <scope>NUCLEOTIDE SEQUENCE [LARGE SCALE GENOMIC DNA]</scope>
    <source>
        <strain evidence="2 3">KMU-140</strain>
    </source>
</reference>
<accession>A0ABR8KP37</accession>
<evidence type="ECO:0000259" key="1">
    <source>
        <dbReference type="PROSITE" id="PS50943"/>
    </source>
</evidence>
<proteinExistence type="predicted"/>
<dbReference type="Pfam" id="PF01381">
    <property type="entry name" value="HTH_3"/>
    <property type="match status" value="1"/>
</dbReference>